<evidence type="ECO:0000313" key="2">
    <source>
        <dbReference type="EMBL" id="MDN5123680.1"/>
    </source>
</evidence>
<feature type="domain" description="GTP cyclohydrolase II" evidence="1">
    <location>
        <begin position="1"/>
        <end position="35"/>
    </location>
</feature>
<gene>
    <name evidence="2" type="ORF">PJV93_07135</name>
</gene>
<dbReference type="InterPro" id="IPR032677">
    <property type="entry name" value="GTP_cyclohydro_II"/>
</dbReference>
<dbReference type="RefSeq" id="WP_301370658.1">
    <property type="nucleotide sequence ID" value="NZ_JAQJJF010000017.1"/>
</dbReference>
<name>A0AAW7QCE1_9BACT</name>
<dbReference type="EMBL" id="JAQJJG010000007">
    <property type="protein sequence ID" value="MDN5123680.1"/>
    <property type="molecule type" value="Genomic_DNA"/>
</dbReference>
<organism evidence="2 3">
    <name type="scientific">Aliarcobacter butzleri</name>
    <dbReference type="NCBI Taxonomy" id="28197"/>
    <lineage>
        <taxon>Bacteria</taxon>
        <taxon>Pseudomonadati</taxon>
        <taxon>Campylobacterota</taxon>
        <taxon>Epsilonproteobacteria</taxon>
        <taxon>Campylobacterales</taxon>
        <taxon>Arcobacteraceae</taxon>
        <taxon>Aliarcobacter</taxon>
    </lineage>
</organism>
<evidence type="ECO:0000313" key="3">
    <source>
        <dbReference type="Proteomes" id="UP001170364"/>
    </source>
</evidence>
<reference evidence="2" key="1">
    <citation type="journal article" date="2023" name="Microorganisms">
        <title>Genomic Characterization of Arcobacter butzleri Strains Isolated from Various Sources in Lithuania.</title>
        <authorList>
            <person name="Uljanovas D."/>
            <person name="Golz G."/>
            <person name="Fleischmann S."/>
            <person name="Kudirkiene E."/>
            <person name="Kasetiene N."/>
            <person name="Grineviciene A."/>
            <person name="Tamuleviciene E."/>
            <person name="Aksomaitiene J."/>
            <person name="Alter T."/>
            <person name="Malakauskas M."/>
        </authorList>
    </citation>
    <scope>NUCLEOTIDE SEQUENCE</scope>
    <source>
        <strain evidence="2">S41</strain>
    </source>
</reference>
<protein>
    <recommendedName>
        <fullName evidence="1">GTP cyclohydrolase II domain-containing protein</fullName>
    </recommendedName>
</protein>
<dbReference type="Gene3D" id="3.40.50.10990">
    <property type="entry name" value="GTP cyclohydrolase II"/>
    <property type="match status" value="1"/>
</dbReference>
<dbReference type="SUPFAM" id="SSF142695">
    <property type="entry name" value="RibA-like"/>
    <property type="match status" value="1"/>
</dbReference>
<sequence>MLKDLNLKTIKLITNNPKKIEFIEESGIKIEERIPAITKINK</sequence>
<reference evidence="2" key="2">
    <citation type="submission" date="2023-01" db="EMBL/GenBank/DDBJ databases">
        <authorList>
            <person name="Uljanovas D."/>
        </authorList>
    </citation>
    <scope>NUCLEOTIDE SEQUENCE</scope>
    <source>
        <strain evidence="2">S41</strain>
    </source>
</reference>
<evidence type="ECO:0000259" key="1">
    <source>
        <dbReference type="Pfam" id="PF00925"/>
    </source>
</evidence>
<comment type="caution">
    <text evidence="2">The sequence shown here is derived from an EMBL/GenBank/DDBJ whole genome shotgun (WGS) entry which is preliminary data.</text>
</comment>
<dbReference type="Proteomes" id="UP001170364">
    <property type="component" value="Unassembled WGS sequence"/>
</dbReference>
<dbReference type="InterPro" id="IPR036144">
    <property type="entry name" value="RibA-like_sf"/>
</dbReference>
<dbReference type="Pfam" id="PF00925">
    <property type="entry name" value="GTP_cyclohydro2"/>
    <property type="match status" value="1"/>
</dbReference>
<proteinExistence type="predicted"/>
<accession>A0AAW7QCE1</accession>
<dbReference type="AlphaFoldDB" id="A0AAW7QCE1"/>